<protein>
    <submittedName>
        <fullName evidence="2">(raccoon dog) hypothetical protein</fullName>
    </submittedName>
</protein>
<evidence type="ECO:0000313" key="2">
    <source>
        <dbReference type="EMBL" id="CAD7670077.1"/>
    </source>
</evidence>
<comment type="caution">
    <text evidence="2">The sequence shown here is derived from an EMBL/GenBank/DDBJ whole genome shotgun (WGS) entry which is preliminary data.</text>
</comment>
<organism evidence="2 3">
    <name type="scientific">Nyctereutes procyonoides</name>
    <name type="common">Raccoon dog</name>
    <name type="synonym">Canis procyonoides</name>
    <dbReference type="NCBI Taxonomy" id="34880"/>
    <lineage>
        <taxon>Eukaryota</taxon>
        <taxon>Metazoa</taxon>
        <taxon>Chordata</taxon>
        <taxon>Craniata</taxon>
        <taxon>Vertebrata</taxon>
        <taxon>Euteleostomi</taxon>
        <taxon>Mammalia</taxon>
        <taxon>Eutheria</taxon>
        <taxon>Laurasiatheria</taxon>
        <taxon>Carnivora</taxon>
        <taxon>Caniformia</taxon>
        <taxon>Canidae</taxon>
        <taxon>Nyctereutes</taxon>
    </lineage>
</organism>
<sequence length="300" mass="32147">MRHLVTVTGGHCCRPAQRIHSIPTLSAGKQHHPTPPHPGSQQGGPSLLRDYQPNCSGPSATFPGLPGYQKQCFKEKSEWKHWHLENKAWVNFVHRHTNILPRQSPACGTLPPQSLLRPPSPPMRGLASPPELGSSRLGMAWTLSQAEPTLHTTLGQSCRPAKLSSVSTRPGLIPSRVRNPLGKKRGGAAGIDKFKACHASSPPAALHPTTFLPPPHSPGINCPSLPPLQEEWRDPVSPSFYLPSSCHTNQGAGAPGGHAGAALPEVKFPFPRRQQLKGCPPRGHGGNPQGNSPHHSSPQT</sequence>
<name>A0A811XZU7_NYCPR</name>
<feature type="region of interest" description="Disordered" evidence="1">
    <location>
        <begin position="154"/>
        <end position="184"/>
    </location>
</feature>
<feature type="region of interest" description="Disordered" evidence="1">
    <location>
        <begin position="251"/>
        <end position="300"/>
    </location>
</feature>
<proteinExistence type="predicted"/>
<dbReference type="EMBL" id="CAJHUB010000654">
    <property type="protein sequence ID" value="CAD7670077.1"/>
    <property type="molecule type" value="Genomic_DNA"/>
</dbReference>
<evidence type="ECO:0000256" key="1">
    <source>
        <dbReference type="SAM" id="MobiDB-lite"/>
    </source>
</evidence>
<evidence type="ECO:0000313" key="3">
    <source>
        <dbReference type="Proteomes" id="UP000645828"/>
    </source>
</evidence>
<feature type="region of interest" description="Disordered" evidence="1">
    <location>
        <begin position="26"/>
        <end position="56"/>
    </location>
</feature>
<reference evidence="2" key="1">
    <citation type="submission" date="2020-12" db="EMBL/GenBank/DDBJ databases">
        <authorList>
            <consortium name="Molecular Ecology Group"/>
        </authorList>
    </citation>
    <scope>NUCLEOTIDE SEQUENCE</scope>
    <source>
        <strain evidence="2">TBG_1078</strain>
    </source>
</reference>
<feature type="compositionally biased region" description="Polar residues" evidence="1">
    <location>
        <begin position="289"/>
        <end position="300"/>
    </location>
</feature>
<keyword evidence="3" id="KW-1185">Reference proteome</keyword>
<dbReference type="Proteomes" id="UP000645828">
    <property type="component" value="Unassembled WGS sequence"/>
</dbReference>
<gene>
    <name evidence="2" type="ORF">NYPRO_LOCUS2872</name>
</gene>
<dbReference type="AlphaFoldDB" id="A0A811XZU7"/>
<accession>A0A811XZU7</accession>